<dbReference type="InterPro" id="IPR029033">
    <property type="entry name" value="His_PPase_superfam"/>
</dbReference>
<dbReference type="Proteomes" id="UP000037904">
    <property type="component" value="Unassembled WGS sequence"/>
</dbReference>
<dbReference type="PANTHER" id="PTHR48100">
    <property type="entry name" value="BROAD-SPECIFICITY PHOSPHATASE YOR283W-RELATED"/>
    <property type="match status" value="1"/>
</dbReference>
<dbReference type="AlphaFoldDB" id="A0A0N0DC22"/>
<organism evidence="2 3">
    <name type="scientific">Fusarium langsethiae</name>
    <dbReference type="NCBI Taxonomy" id="179993"/>
    <lineage>
        <taxon>Eukaryota</taxon>
        <taxon>Fungi</taxon>
        <taxon>Dikarya</taxon>
        <taxon>Ascomycota</taxon>
        <taxon>Pezizomycotina</taxon>
        <taxon>Sordariomycetes</taxon>
        <taxon>Hypocreomycetidae</taxon>
        <taxon>Hypocreales</taxon>
        <taxon>Nectriaceae</taxon>
        <taxon>Fusarium</taxon>
    </lineage>
</organism>
<dbReference type="SUPFAM" id="SSF53254">
    <property type="entry name" value="Phosphoglycerate mutase-like"/>
    <property type="match status" value="1"/>
</dbReference>
<dbReference type="InterPro" id="IPR013078">
    <property type="entry name" value="His_Pase_superF_clade-1"/>
</dbReference>
<dbReference type="InterPro" id="IPR050275">
    <property type="entry name" value="PGM_Phosphatase"/>
</dbReference>
<proteinExistence type="predicted"/>
<sequence length="362" mass="40592">MKFTTLSAVLTLAPSVLADWHFAKGKEIKYTSVEGFFKQDDPATDPSTFDYAEWNFGLLNRTYPTDPKNPRKGYKTQWERFEQYVKHLNRNASRDRTRYKVLVMGRHGEGYHNAAEAYYGKAAWNCYWGPLPGNGTSVWEDALLTPAGFAESHKANAYFKSRFEEEGMPYFDSYYASPLARCVQTAHETFKGIKLPKDKPFVPMVKELLREGISIRTCDHRGNKKHISSLTPRIKFEKGFSDNDPFWTGTKGETDEHQLERSKEVLDDIFTSDNAVWVSISSHSGEITKLLQALNHRPFRLATGQIISVLVRADVVTEEPTSTFASWTSEATCNAPPVTSVSPGGCVCSSTATLASTPAKAT</sequence>
<feature type="chain" id="PRO_5005846557" evidence="1">
    <location>
        <begin position="19"/>
        <end position="362"/>
    </location>
</feature>
<dbReference type="GO" id="GO:0016791">
    <property type="term" value="F:phosphatase activity"/>
    <property type="evidence" value="ECO:0007669"/>
    <property type="project" value="TreeGrafter"/>
</dbReference>
<name>A0A0N0DC22_FUSLA</name>
<evidence type="ECO:0000313" key="3">
    <source>
        <dbReference type="Proteomes" id="UP000037904"/>
    </source>
</evidence>
<evidence type="ECO:0000313" key="2">
    <source>
        <dbReference type="EMBL" id="KPA37587.1"/>
    </source>
</evidence>
<dbReference type="Pfam" id="PF00300">
    <property type="entry name" value="His_Phos_1"/>
    <property type="match status" value="1"/>
</dbReference>
<dbReference type="Gene3D" id="3.40.50.1240">
    <property type="entry name" value="Phosphoglycerate mutase-like"/>
    <property type="match status" value="1"/>
</dbReference>
<dbReference type="GO" id="GO:0005737">
    <property type="term" value="C:cytoplasm"/>
    <property type="evidence" value="ECO:0007669"/>
    <property type="project" value="TreeGrafter"/>
</dbReference>
<comment type="caution">
    <text evidence="2">The sequence shown here is derived from an EMBL/GenBank/DDBJ whole genome shotgun (WGS) entry which is preliminary data.</text>
</comment>
<keyword evidence="1" id="KW-0732">Signal</keyword>
<dbReference type="PANTHER" id="PTHR48100:SF32">
    <property type="entry name" value="ANCHORED PROTEIN, PUTATIVE (AFU_ORTHOLOGUE AFUA_1G10590)-RELATED"/>
    <property type="match status" value="1"/>
</dbReference>
<gene>
    <name evidence="2" type="ORF">FLAG1_09596</name>
</gene>
<accession>A0A0N0DC22</accession>
<feature type="signal peptide" evidence="1">
    <location>
        <begin position="1"/>
        <end position="18"/>
    </location>
</feature>
<keyword evidence="3" id="KW-1185">Reference proteome</keyword>
<dbReference type="OrthoDB" id="496981at2759"/>
<dbReference type="CDD" id="cd07040">
    <property type="entry name" value="HP"/>
    <property type="match status" value="1"/>
</dbReference>
<dbReference type="EMBL" id="JXCE01000389">
    <property type="protein sequence ID" value="KPA37587.1"/>
    <property type="molecule type" value="Genomic_DNA"/>
</dbReference>
<protein>
    <submittedName>
        <fullName evidence="2">Phosphomutase pmu1</fullName>
    </submittedName>
</protein>
<reference evidence="2 3" key="1">
    <citation type="submission" date="2015-04" db="EMBL/GenBank/DDBJ databases">
        <title>The draft genome sequence of Fusarium langsethiae, a T-2/HT-2 mycotoxin producer.</title>
        <authorList>
            <person name="Lysoe E."/>
            <person name="Divon H.H."/>
            <person name="Terzi V."/>
            <person name="Orru L."/>
            <person name="Lamontanara A."/>
            <person name="Kolseth A.-K."/>
            <person name="Frandsen R.J."/>
            <person name="Nielsen K."/>
            <person name="Thrane U."/>
        </authorList>
    </citation>
    <scope>NUCLEOTIDE SEQUENCE [LARGE SCALE GENOMIC DNA]</scope>
    <source>
        <strain evidence="2 3">Fl201059</strain>
    </source>
</reference>
<evidence type="ECO:0000256" key="1">
    <source>
        <dbReference type="SAM" id="SignalP"/>
    </source>
</evidence>